<comment type="caution">
    <text evidence="8">The sequence shown here is derived from an EMBL/GenBank/DDBJ whole genome shotgun (WGS) entry which is preliminary data.</text>
</comment>
<dbReference type="PANTHER" id="PTHR24329:SF543">
    <property type="entry name" value="FI01017P-RELATED"/>
    <property type="match status" value="1"/>
</dbReference>
<dbReference type="SUPFAM" id="SSF46689">
    <property type="entry name" value="Homeodomain-like"/>
    <property type="match status" value="1"/>
</dbReference>
<accession>A0ABR1B885</accession>
<keyword evidence="9" id="KW-1185">Reference proteome</keyword>
<name>A0ABR1B885_POLSC</name>
<keyword evidence="2 5" id="KW-0238">DNA-binding</keyword>
<dbReference type="CDD" id="cd00086">
    <property type="entry name" value="homeodomain"/>
    <property type="match status" value="1"/>
</dbReference>
<dbReference type="PROSITE" id="PS00027">
    <property type="entry name" value="HOMEOBOX_1"/>
    <property type="match status" value="1"/>
</dbReference>
<evidence type="ECO:0000256" key="1">
    <source>
        <dbReference type="ARBA" id="ARBA00004123"/>
    </source>
</evidence>
<dbReference type="InterPro" id="IPR050649">
    <property type="entry name" value="Paired_Homeobox_TFs"/>
</dbReference>
<dbReference type="EMBL" id="JAWJWF010000003">
    <property type="protein sequence ID" value="KAK6635160.1"/>
    <property type="molecule type" value="Genomic_DNA"/>
</dbReference>
<reference evidence="8 9" key="1">
    <citation type="submission" date="2023-09" db="EMBL/GenBank/DDBJ databases">
        <title>Genomes of two closely related lineages of the louse Polyplax serrata with different host specificities.</title>
        <authorList>
            <person name="Martinu J."/>
            <person name="Tarabai H."/>
            <person name="Stefka J."/>
            <person name="Hypsa V."/>
        </authorList>
    </citation>
    <scope>NUCLEOTIDE SEQUENCE [LARGE SCALE GENOMIC DNA]</scope>
    <source>
        <strain evidence="8">98ZLc_SE</strain>
    </source>
</reference>
<feature type="domain" description="Homeobox" evidence="7">
    <location>
        <begin position="183"/>
        <end position="243"/>
    </location>
</feature>
<dbReference type="Pfam" id="PF00046">
    <property type="entry name" value="Homeodomain"/>
    <property type="match status" value="1"/>
</dbReference>
<feature type="DNA-binding region" description="Homeobox" evidence="5">
    <location>
        <begin position="185"/>
        <end position="244"/>
    </location>
</feature>
<keyword evidence="3 5" id="KW-0371">Homeobox</keyword>
<protein>
    <recommendedName>
        <fullName evidence="7">Homeobox domain-containing protein</fullName>
    </recommendedName>
</protein>
<dbReference type="InterPro" id="IPR001356">
    <property type="entry name" value="HD"/>
</dbReference>
<evidence type="ECO:0000256" key="3">
    <source>
        <dbReference type="ARBA" id="ARBA00023155"/>
    </source>
</evidence>
<evidence type="ECO:0000256" key="6">
    <source>
        <dbReference type="RuleBase" id="RU000682"/>
    </source>
</evidence>
<evidence type="ECO:0000259" key="7">
    <source>
        <dbReference type="PROSITE" id="PS50071"/>
    </source>
</evidence>
<dbReference type="InterPro" id="IPR017970">
    <property type="entry name" value="Homeobox_CS"/>
</dbReference>
<evidence type="ECO:0000313" key="8">
    <source>
        <dbReference type="EMBL" id="KAK6635160.1"/>
    </source>
</evidence>
<dbReference type="Gene3D" id="1.10.10.60">
    <property type="entry name" value="Homeodomain-like"/>
    <property type="match status" value="1"/>
</dbReference>
<proteinExistence type="predicted"/>
<evidence type="ECO:0000256" key="5">
    <source>
        <dbReference type="PROSITE-ProRule" id="PRU00108"/>
    </source>
</evidence>
<evidence type="ECO:0000313" key="9">
    <source>
        <dbReference type="Proteomes" id="UP001359485"/>
    </source>
</evidence>
<sequence>MEMVDFYECQSLWYSGNYSYSINSFITGNEPSSGNIYQESSTSNKYPLITESAVPFFHDDKRRTAVLNESSHLSTDVGRFAQADDVLTLTKTHFESANGNSAFKLVKGNFQGYKELGFGFDEPVGNSSANLFDGVDRILSKFGNIKQNGMDAFEPPIDDQQNFQLSHSAIFKDSEVSIGGPARKQRRYRTTFSNYQLYELEKAFNKTHYPDVFFREELALRIDLTEARVQVWFQNRRAKWRKQEKICGKQVQPTSPKGLL</sequence>
<dbReference type="SMART" id="SM00389">
    <property type="entry name" value="HOX"/>
    <property type="match status" value="1"/>
</dbReference>
<organism evidence="8 9">
    <name type="scientific">Polyplax serrata</name>
    <name type="common">Common mouse louse</name>
    <dbReference type="NCBI Taxonomy" id="468196"/>
    <lineage>
        <taxon>Eukaryota</taxon>
        <taxon>Metazoa</taxon>
        <taxon>Ecdysozoa</taxon>
        <taxon>Arthropoda</taxon>
        <taxon>Hexapoda</taxon>
        <taxon>Insecta</taxon>
        <taxon>Pterygota</taxon>
        <taxon>Neoptera</taxon>
        <taxon>Paraneoptera</taxon>
        <taxon>Psocodea</taxon>
        <taxon>Troctomorpha</taxon>
        <taxon>Phthiraptera</taxon>
        <taxon>Anoplura</taxon>
        <taxon>Polyplacidae</taxon>
        <taxon>Polyplax</taxon>
    </lineage>
</organism>
<dbReference type="PROSITE" id="PS50071">
    <property type="entry name" value="HOMEOBOX_2"/>
    <property type="match status" value="1"/>
</dbReference>
<evidence type="ECO:0000256" key="4">
    <source>
        <dbReference type="ARBA" id="ARBA00023242"/>
    </source>
</evidence>
<gene>
    <name evidence="8" type="ORF">RUM44_000409</name>
</gene>
<dbReference type="PANTHER" id="PTHR24329">
    <property type="entry name" value="HOMEOBOX PROTEIN ARISTALESS"/>
    <property type="match status" value="1"/>
</dbReference>
<keyword evidence="4 5" id="KW-0539">Nucleus</keyword>
<comment type="subcellular location">
    <subcellularLocation>
        <location evidence="1 5 6">Nucleus</location>
    </subcellularLocation>
</comment>
<evidence type="ECO:0000256" key="2">
    <source>
        <dbReference type="ARBA" id="ARBA00023125"/>
    </source>
</evidence>
<dbReference type="Proteomes" id="UP001359485">
    <property type="component" value="Unassembled WGS sequence"/>
</dbReference>
<dbReference type="InterPro" id="IPR009057">
    <property type="entry name" value="Homeodomain-like_sf"/>
</dbReference>